<gene>
    <name evidence="1" type="ORF">H9Q81_00525</name>
</gene>
<evidence type="ECO:0000313" key="2">
    <source>
        <dbReference type="Proteomes" id="UP000515913"/>
    </source>
</evidence>
<sequence>MNLTKMNIYNPLTKKGFEQPVSNIMEPAIESMYLELKKNKENLFKHKQLLSLSPVGLRNFTLEITGYKGTALYKIFHDDELAVLGEVFLTDDEVKKFSEDLGEFLKEAYSNIPSSPVSTIVFSKGFYLLNRIVQETVFSFCRLLGFAVVQVLEEPTE</sequence>
<dbReference type="KEGG" id="fho:H9Q81_00525"/>
<dbReference type="AlphaFoldDB" id="A0A7G9GX26"/>
<reference evidence="1 2" key="1">
    <citation type="submission" date="2020-08" db="EMBL/GenBank/DDBJ databases">
        <authorList>
            <person name="Liu C."/>
            <person name="Sun Q."/>
        </authorList>
    </citation>
    <scope>NUCLEOTIDE SEQUENCE [LARGE SCALE GENOMIC DNA]</scope>
    <source>
        <strain evidence="1 2">NSJ-57</strain>
    </source>
</reference>
<accession>A0A7G9GX26</accession>
<dbReference type="Proteomes" id="UP000515913">
    <property type="component" value="Chromosome"/>
</dbReference>
<dbReference type="EMBL" id="CP060637">
    <property type="protein sequence ID" value="QNM15358.1"/>
    <property type="molecule type" value="Genomic_DNA"/>
</dbReference>
<dbReference type="RefSeq" id="WP_101473538.1">
    <property type="nucleotide sequence ID" value="NZ_CP060637.1"/>
</dbReference>
<organism evidence="1 2">
    <name type="scientific">Fusobacterium hominis</name>
    <dbReference type="NCBI Taxonomy" id="2764326"/>
    <lineage>
        <taxon>Bacteria</taxon>
        <taxon>Fusobacteriati</taxon>
        <taxon>Fusobacteriota</taxon>
        <taxon>Fusobacteriia</taxon>
        <taxon>Fusobacteriales</taxon>
        <taxon>Fusobacteriaceae</taxon>
        <taxon>Fusobacterium</taxon>
    </lineage>
</organism>
<protein>
    <submittedName>
        <fullName evidence="1">Uncharacterized protein</fullName>
    </submittedName>
</protein>
<proteinExistence type="predicted"/>
<name>A0A7G9GX26_9FUSO</name>
<keyword evidence="2" id="KW-1185">Reference proteome</keyword>
<evidence type="ECO:0000313" key="1">
    <source>
        <dbReference type="EMBL" id="QNM15358.1"/>
    </source>
</evidence>